<organism evidence="2 3">
    <name type="scientific">Tothia fuscella</name>
    <dbReference type="NCBI Taxonomy" id="1048955"/>
    <lineage>
        <taxon>Eukaryota</taxon>
        <taxon>Fungi</taxon>
        <taxon>Dikarya</taxon>
        <taxon>Ascomycota</taxon>
        <taxon>Pezizomycotina</taxon>
        <taxon>Dothideomycetes</taxon>
        <taxon>Pleosporomycetidae</taxon>
        <taxon>Venturiales</taxon>
        <taxon>Cylindrosympodiaceae</taxon>
        <taxon>Tothia</taxon>
    </lineage>
</organism>
<evidence type="ECO:0000313" key="2">
    <source>
        <dbReference type="EMBL" id="KAF2428285.1"/>
    </source>
</evidence>
<evidence type="ECO:0000313" key="3">
    <source>
        <dbReference type="Proteomes" id="UP000800235"/>
    </source>
</evidence>
<keyword evidence="1" id="KW-0732">Signal</keyword>
<dbReference type="EMBL" id="MU007055">
    <property type="protein sequence ID" value="KAF2428285.1"/>
    <property type="molecule type" value="Genomic_DNA"/>
</dbReference>
<reference evidence="2" key="1">
    <citation type="journal article" date="2020" name="Stud. Mycol.">
        <title>101 Dothideomycetes genomes: a test case for predicting lifestyles and emergence of pathogens.</title>
        <authorList>
            <person name="Haridas S."/>
            <person name="Albert R."/>
            <person name="Binder M."/>
            <person name="Bloem J."/>
            <person name="Labutti K."/>
            <person name="Salamov A."/>
            <person name="Andreopoulos B."/>
            <person name="Baker S."/>
            <person name="Barry K."/>
            <person name="Bills G."/>
            <person name="Bluhm B."/>
            <person name="Cannon C."/>
            <person name="Castanera R."/>
            <person name="Culley D."/>
            <person name="Daum C."/>
            <person name="Ezra D."/>
            <person name="Gonzalez J."/>
            <person name="Henrissat B."/>
            <person name="Kuo A."/>
            <person name="Liang C."/>
            <person name="Lipzen A."/>
            <person name="Lutzoni F."/>
            <person name="Magnuson J."/>
            <person name="Mondo S."/>
            <person name="Nolan M."/>
            <person name="Ohm R."/>
            <person name="Pangilinan J."/>
            <person name="Park H.-J."/>
            <person name="Ramirez L."/>
            <person name="Alfaro M."/>
            <person name="Sun H."/>
            <person name="Tritt A."/>
            <person name="Yoshinaga Y."/>
            <person name="Zwiers L.-H."/>
            <person name="Turgeon B."/>
            <person name="Goodwin S."/>
            <person name="Spatafora J."/>
            <person name="Crous P."/>
            <person name="Grigoriev I."/>
        </authorList>
    </citation>
    <scope>NUCLEOTIDE SEQUENCE</scope>
    <source>
        <strain evidence="2">CBS 130266</strain>
    </source>
</reference>
<comment type="caution">
    <text evidence="2">The sequence shown here is derived from an EMBL/GenBank/DDBJ whole genome shotgun (WGS) entry which is preliminary data.</text>
</comment>
<dbReference type="Gene3D" id="2.60.20.10">
    <property type="entry name" value="Crystallins"/>
    <property type="match status" value="1"/>
</dbReference>
<accession>A0A9P4TX55</accession>
<evidence type="ECO:0000256" key="1">
    <source>
        <dbReference type="SAM" id="SignalP"/>
    </source>
</evidence>
<dbReference type="AlphaFoldDB" id="A0A9P4TX55"/>
<proteinExistence type="predicted"/>
<feature type="chain" id="PRO_5040295289" evidence="1">
    <location>
        <begin position="21"/>
        <end position="627"/>
    </location>
</feature>
<protein>
    <submittedName>
        <fullName evidence="2">Uncharacterized protein</fullName>
    </submittedName>
</protein>
<dbReference type="Proteomes" id="UP000800235">
    <property type="component" value="Unassembled WGS sequence"/>
</dbReference>
<feature type="signal peptide" evidence="1">
    <location>
        <begin position="1"/>
        <end position="20"/>
    </location>
</feature>
<keyword evidence="3" id="KW-1185">Reference proteome</keyword>
<gene>
    <name evidence="2" type="ORF">EJ08DRAFT_699145</name>
</gene>
<name>A0A9P4TX55_9PEZI</name>
<sequence>MKKPTIIEAILACLAVLTSGASLIAEVAVGSSSAIDSSKRNDVAPKGPLMEIKFCDGAFYSKCLPWITSNANSCNILPKPASQIHSIQILGSAIQFCAFFTKDDCSGRITDFRQGSASDWNWDGQYDNVKAYLCTSKKSDLELHISKVEGETSIQSVVKRDPAAENEGYNKREAGAMFCTDVNYQGKSVRSHLRTGQCGILSRGTSSVLIDYKVWCTFYRGDKCVDPFNFPLTTTVSIPDLTTSFGGLFEPWNNNILTFRCYHQDDAPNPKAAVSLTNTIEARAEANAASSFDVILCQDPNYRGGCFGPLGNNSGVCLPTQSGVSSIELGDNVWCRFYRDPGCPKGRLPLVTKVDIPDLGEFPNFNDAIMSMECFNLLDNPDWQHPPPLSSEFEALELTTIEARAEAGVAEIANASLCSESNYRGKCQQVFYAESGSCVGTYAGASSVLLGDNVWCRLFLDANCPKGRQPLVTKIDIPDLGAEGFSEFDNRVQSMQCFTFKDAPKWGPPLTSELKAPDLTTVEPPKSAIEKRQIPAVLFCQDPDYSGQCEVNVLPQKRCVPVLPGISSIALGEGVVCLVSKDVGCRDPNLKVSRSISDLSAIEGGWDDAIWSYRCYSVSEAASIGAV</sequence>